<comment type="caution">
    <text evidence="3">The sequence shown here is derived from an EMBL/GenBank/DDBJ whole genome shotgun (WGS) entry which is preliminary data.</text>
</comment>
<dbReference type="Pfam" id="PF01337">
    <property type="entry name" value="Barstar"/>
    <property type="match status" value="1"/>
</dbReference>
<proteinExistence type="inferred from homology"/>
<accession>A0A3D9UPM8</accession>
<sequence>MTSLTVTLARRESAVLRSDRSAADVRAVGERAGWRVVDLVLEEPTDKATFLAKCADAFDLPDHFGHNWDALADCIDDIRDEPGVLVAFAGAGHLSDHDREVIREIFTERVDLGPAPFVVVAAAAPATQP</sequence>
<name>A0A3D9UPM8_9MICO</name>
<dbReference type="Gene3D" id="3.30.370.10">
    <property type="entry name" value="Barstar-like"/>
    <property type="match status" value="1"/>
</dbReference>
<dbReference type="InterPro" id="IPR035905">
    <property type="entry name" value="Barstar-like_sf"/>
</dbReference>
<gene>
    <name evidence="3" type="ORF">DFJ65_1399</name>
</gene>
<comment type="similarity">
    <text evidence="1">Belongs to the barstar family.</text>
</comment>
<evidence type="ECO:0000313" key="3">
    <source>
        <dbReference type="EMBL" id="REF30393.1"/>
    </source>
</evidence>
<keyword evidence="4" id="KW-1185">Reference proteome</keyword>
<dbReference type="EMBL" id="QTUA01000001">
    <property type="protein sequence ID" value="REF30393.1"/>
    <property type="molecule type" value="Genomic_DNA"/>
</dbReference>
<organism evidence="3 4">
    <name type="scientific">Calidifontibacter indicus</name>
    <dbReference type="NCBI Taxonomy" id="419650"/>
    <lineage>
        <taxon>Bacteria</taxon>
        <taxon>Bacillati</taxon>
        <taxon>Actinomycetota</taxon>
        <taxon>Actinomycetes</taxon>
        <taxon>Micrococcales</taxon>
        <taxon>Dermacoccaceae</taxon>
        <taxon>Calidifontibacter</taxon>
    </lineage>
</organism>
<evidence type="ECO:0000259" key="2">
    <source>
        <dbReference type="Pfam" id="PF01337"/>
    </source>
</evidence>
<dbReference type="AlphaFoldDB" id="A0A3D9UPM8"/>
<dbReference type="InterPro" id="IPR000468">
    <property type="entry name" value="Barstar"/>
</dbReference>
<evidence type="ECO:0000256" key="1">
    <source>
        <dbReference type="ARBA" id="ARBA00006845"/>
    </source>
</evidence>
<evidence type="ECO:0000313" key="4">
    <source>
        <dbReference type="Proteomes" id="UP000256253"/>
    </source>
</evidence>
<dbReference type="SUPFAM" id="SSF52038">
    <property type="entry name" value="Barstar-related"/>
    <property type="match status" value="1"/>
</dbReference>
<dbReference type="RefSeq" id="WP_115922396.1">
    <property type="nucleotide sequence ID" value="NZ_QTUA01000001.1"/>
</dbReference>
<dbReference type="OrthoDB" id="8859549at2"/>
<dbReference type="Proteomes" id="UP000256253">
    <property type="component" value="Unassembled WGS sequence"/>
</dbReference>
<protein>
    <submittedName>
        <fullName evidence="3">Barstar (Barnase inhibitor)</fullName>
    </submittedName>
</protein>
<reference evidence="3 4" key="1">
    <citation type="submission" date="2018-08" db="EMBL/GenBank/DDBJ databases">
        <title>Sequencing the genomes of 1000 actinobacteria strains.</title>
        <authorList>
            <person name="Klenk H.-P."/>
        </authorList>
    </citation>
    <scope>NUCLEOTIDE SEQUENCE [LARGE SCALE GENOMIC DNA]</scope>
    <source>
        <strain evidence="3 4">DSM 22967</strain>
    </source>
</reference>
<feature type="domain" description="Barstar (barnase inhibitor)" evidence="2">
    <location>
        <begin position="35"/>
        <end position="108"/>
    </location>
</feature>